<sequence>MTNRKRVLAAVLFGIGSLAVSTASAYVYCGFHDRRYQMRAYHFNSVFWVDQLVAEAEKWNRVHPVLSIDRTLSRTIPVGKDGQSVMGWLSEADLNRAYGLSWVGSVGWTITTTDGRCGRFLESDMFFNPAVTLFTPQTTVPYSLGFQEIALHELGHAVTLDHEDGGLSVMTTNNAVSDVLHHNDKVGWIRSAAQKFNPLPTPRDDMGVFPIRNGAGSKIYSTLSPATVARGADVTIQNFSVENLSSVFPFENPTYRLVLEEVSSGAATDLGTFFWGRFEPFTGWSGNLTYTVPSSVAPSQYRVVAIFQGQDGDATNDRAVFGTIRVR</sequence>
<evidence type="ECO:0000256" key="1">
    <source>
        <dbReference type="SAM" id="SignalP"/>
    </source>
</evidence>
<dbReference type="InterPro" id="IPR024079">
    <property type="entry name" value="MetalloPept_cat_dom_sf"/>
</dbReference>
<evidence type="ECO:0000313" key="3">
    <source>
        <dbReference type="Proteomes" id="UP001216907"/>
    </source>
</evidence>
<dbReference type="Proteomes" id="UP001216907">
    <property type="component" value="Unassembled WGS sequence"/>
</dbReference>
<accession>A0ABT6FBN5</accession>
<evidence type="ECO:0008006" key="4">
    <source>
        <dbReference type="Google" id="ProtNLM"/>
    </source>
</evidence>
<gene>
    <name evidence="2" type="ORF">PZE19_14285</name>
</gene>
<keyword evidence="3" id="KW-1185">Reference proteome</keyword>
<name>A0ABT6FBN5_9BACT</name>
<reference evidence="2 3" key="1">
    <citation type="submission" date="2023-03" db="EMBL/GenBank/DDBJ databases">
        <title>Paludisphaera mucosa sp. nov. a novel planctomycete from northern fen.</title>
        <authorList>
            <person name="Ivanova A."/>
        </authorList>
    </citation>
    <scope>NUCLEOTIDE SEQUENCE [LARGE SCALE GENOMIC DNA]</scope>
    <source>
        <strain evidence="2 3">Pla2</strain>
    </source>
</reference>
<evidence type="ECO:0000313" key="2">
    <source>
        <dbReference type="EMBL" id="MDG3004952.1"/>
    </source>
</evidence>
<proteinExistence type="predicted"/>
<feature type="signal peptide" evidence="1">
    <location>
        <begin position="1"/>
        <end position="25"/>
    </location>
</feature>
<dbReference type="Gene3D" id="3.40.390.10">
    <property type="entry name" value="Collagenase (Catalytic Domain)"/>
    <property type="match status" value="1"/>
</dbReference>
<dbReference type="EMBL" id="JARRAG010000002">
    <property type="protein sequence ID" value="MDG3004952.1"/>
    <property type="molecule type" value="Genomic_DNA"/>
</dbReference>
<keyword evidence="1" id="KW-0732">Signal</keyword>
<dbReference type="SUPFAM" id="SSF55486">
    <property type="entry name" value="Metalloproteases ('zincins'), catalytic domain"/>
    <property type="match status" value="1"/>
</dbReference>
<dbReference type="RefSeq" id="WP_277861303.1">
    <property type="nucleotide sequence ID" value="NZ_JARRAG010000002.1"/>
</dbReference>
<organism evidence="2 3">
    <name type="scientific">Paludisphaera mucosa</name>
    <dbReference type="NCBI Taxonomy" id="3030827"/>
    <lineage>
        <taxon>Bacteria</taxon>
        <taxon>Pseudomonadati</taxon>
        <taxon>Planctomycetota</taxon>
        <taxon>Planctomycetia</taxon>
        <taxon>Isosphaerales</taxon>
        <taxon>Isosphaeraceae</taxon>
        <taxon>Paludisphaera</taxon>
    </lineage>
</organism>
<comment type="caution">
    <text evidence="2">The sequence shown here is derived from an EMBL/GenBank/DDBJ whole genome shotgun (WGS) entry which is preliminary data.</text>
</comment>
<feature type="chain" id="PRO_5045564808" description="Peptidase M10 metallopeptidase domain-containing protein" evidence="1">
    <location>
        <begin position="26"/>
        <end position="327"/>
    </location>
</feature>
<protein>
    <recommendedName>
        <fullName evidence="4">Peptidase M10 metallopeptidase domain-containing protein</fullName>
    </recommendedName>
</protein>